<evidence type="ECO:0000256" key="5">
    <source>
        <dbReference type="HAMAP-Rule" id="MF_01080"/>
    </source>
</evidence>
<dbReference type="PANTHER" id="PTHR13767:SF2">
    <property type="entry name" value="PSEUDOURIDYLATE SYNTHASE TRUB1"/>
    <property type="match status" value="1"/>
</dbReference>
<dbReference type="AlphaFoldDB" id="E5YBK0"/>
<feature type="domain" description="Pseudouridine synthase II N-terminal" evidence="6">
    <location>
        <begin position="27"/>
        <end position="174"/>
    </location>
</feature>
<dbReference type="PANTHER" id="PTHR13767">
    <property type="entry name" value="TRNA-PSEUDOURIDINE SYNTHASE"/>
    <property type="match status" value="1"/>
</dbReference>
<dbReference type="InterPro" id="IPR020103">
    <property type="entry name" value="PsdUridine_synth_cat_dom_sf"/>
</dbReference>
<comment type="catalytic activity">
    <reaction evidence="1 5">
        <text>uridine(55) in tRNA = pseudouridine(55) in tRNA</text>
        <dbReference type="Rhea" id="RHEA:42532"/>
        <dbReference type="Rhea" id="RHEA-COMP:10101"/>
        <dbReference type="Rhea" id="RHEA-COMP:10102"/>
        <dbReference type="ChEBI" id="CHEBI:65314"/>
        <dbReference type="ChEBI" id="CHEBI:65315"/>
        <dbReference type="EC" id="5.4.99.25"/>
    </reaction>
</comment>
<protein>
    <recommendedName>
        <fullName evidence="5">tRNA pseudouridine synthase B</fullName>
        <ecNumber evidence="5">5.4.99.25</ecNumber>
    </recommendedName>
    <alternativeName>
        <fullName evidence="5">tRNA pseudouridine(55) synthase</fullName>
        <shortName evidence="5">Psi55 synthase</shortName>
    </alternativeName>
    <alternativeName>
        <fullName evidence="5">tRNA pseudouridylate synthase</fullName>
    </alternativeName>
    <alternativeName>
        <fullName evidence="5">tRNA-uridine isomerase</fullName>
    </alternativeName>
</protein>
<dbReference type="GO" id="GO:1990481">
    <property type="term" value="P:mRNA pseudouridine synthesis"/>
    <property type="evidence" value="ECO:0007669"/>
    <property type="project" value="TreeGrafter"/>
</dbReference>
<keyword evidence="8" id="KW-1185">Reference proteome</keyword>
<dbReference type="EC" id="5.4.99.25" evidence="5"/>
<dbReference type="HOGENOM" id="CLU_032087_0_1_7"/>
<evidence type="ECO:0000256" key="3">
    <source>
        <dbReference type="ARBA" id="ARBA00022694"/>
    </source>
</evidence>
<dbReference type="CDD" id="cd02573">
    <property type="entry name" value="PseudoU_synth_EcTruB"/>
    <property type="match status" value="1"/>
</dbReference>
<dbReference type="NCBIfam" id="TIGR00431">
    <property type="entry name" value="TruB"/>
    <property type="match status" value="1"/>
</dbReference>
<dbReference type="GO" id="GO:0160148">
    <property type="term" value="F:tRNA pseudouridine(55) synthase activity"/>
    <property type="evidence" value="ECO:0007669"/>
    <property type="project" value="UniProtKB-EC"/>
</dbReference>
<dbReference type="OrthoDB" id="9802309at2"/>
<evidence type="ECO:0000256" key="2">
    <source>
        <dbReference type="ARBA" id="ARBA00005642"/>
    </source>
</evidence>
<evidence type="ECO:0000259" key="6">
    <source>
        <dbReference type="Pfam" id="PF01509"/>
    </source>
</evidence>
<dbReference type="Pfam" id="PF01509">
    <property type="entry name" value="TruB_N"/>
    <property type="match status" value="1"/>
</dbReference>
<dbReference type="GO" id="GO:0031119">
    <property type="term" value="P:tRNA pseudouridine synthesis"/>
    <property type="evidence" value="ECO:0007669"/>
    <property type="project" value="UniProtKB-UniRule"/>
</dbReference>
<dbReference type="STRING" id="563192.HMPREF0179_03573"/>
<evidence type="ECO:0000256" key="1">
    <source>
        <dbReference type="ARBA" id="ARBA00000385"/>
    </source>
</evidence>
<feature type="active site" description="Nucleophile" evidence="5">
    <location>
        <position position="40"/>
    </location>
</feature>
<proteinExistence type="inferred from homology"/>
<dbReference type="EMBL" id="ADCP02000001">
    <property type="protein sequence ID" value="EFV42652.1"/>
    <property type="molecule type" value="Genomic_DNA"/>
</dbReference>
<dbReference type="HAMAP" id="MF_01080">
    <property type="entry name" value="TruB_bact"/>
    <property type="match status" value="1"/>
</dbReference>
<dbReference type="Proteomes" id="UP000006034">
    <property type="component" value="Unassembled WGS sequence"/>
</dbReference>
<dbReference type="InterPro" id="IPR014780">
    <property type="entry name" value="tRNA_psdUridine_synth_TruB"/>
</dbReference>
<dbReference type="GeneID" id="78085056"/>
<evidence type="ECO:0000313" key="8">
    <source>
        <dbReference type="Proteomes" id="UP000006034"/>
    </source>
</evidence>
<comment type="similarity">
    <text evidence="2 5">Belongs to the pseudouridine synthase TruB family. Type 1 subfamily.</text>
</comment>
<sequence length="309" mass="33258">MEQQHGLLVVDKPRGLSSAQCTNRFKRLGQKKIGHAGTLDPMAQGVLLVLLGHATKISGYLMAGGVKAYQGTVRLGQTTDTWDADGQITAEAPWDHVTAEAVADVIAGWVGTSEQPVPPYSAAKHQGQPLYKLSREGKETPLKIKTIEISRAEVLRVELPYVTFRVICSSGTYIRSLAHSLGTRLGCGAVLTELIREYSHPFGLDRACPLDTLLAEPETLPERVIPVTAALPHWPTITVTGQEEADTKNGKILVWTEARRARSRAQDGTDIPCVPGANAVLLSPDGQPLALAEAVSGGPAWKVLRGLWN</sequence>
<dbReference type="Gene3D" id="3.30.2350.10">
    <property type="entry name" value="Pseudouridine synthase"/>
    <property type="match status" value="1"/>
</dbReference>
<gene>
    <name evidence="5" type="primary">truB</name>
    <name evidence="7" type="ORF">HMPREF0179_03573</name>
</gene>
<name>E5YBK0_BILW3</name>
<dbReference type="eggNOG" id="COG0130">
    <property type="taxonomic scope" value="Bacteria"/>
</dbReference>
<dbReference type="SUPFAM" id="SSF55120">
    <property type="entry name" value="Pseudouridine synthase"/>
    <property type="match status" value="1"/>
</dbReference>
<dbReference type="RefSeq" id="WP_005030567.1">
    <property type="nucleotide sequence ID" value="NZ_KE150238.1"/>
</dbReference>
<accession>E5YBK0</accession>
<reference evidence="7 8" key="1">
    <citation type="submission" date="2010-10" db="EMBL/GenBank/DDBJ databases">
        <authorList>
            <consortium name="The Broad Institute Genome Sequencing Platform"/>
            <person name="Ward D."/>
            <person name="Earl A."/>
            <person name="Feldgarden M."/>
            <person name="Young S.K."/>
            <person name="Gargeya S."/>
            <person name="Zeng Q."/>
            <person name="Alvarado L."/>
            <person name="Berlin A."/>
            <person name="Bochicchio J."/>
            <person name="Chapman S.B."/>
            <person name="Chen Z."/>
            <person name="Freedman E."/>
            <person name="Gellesch M."/>
            <person name="Goldberg J."/>
            <person name="Griggs A."/>
            <person name="Gujja S."/>
            <person name="Heilman E."/>
            <person name="Heiman D."/>
            <person name="Howarth C."/>
            <person name="Mehta T."/>
            <person name="Neiman D."/>
            <person name="Pearson M."/>
            <person name="Roberts A."/>
            <person name="Saif S."/>
            <person name="Shea T."/>
            <person name="Shenoy N."/>
            <person name="Sisk P."/>
            <person name="Stolte C."/>
            <person name="Sykes S."/>
            <person name="White J."/>
            <person name="Yandava C."/>
            <person name="Allen-Vercoe E."/>
            <person name="Sibley C."/>
            <person name="Ambrose C.E."/>
            <person name="Strauss J."/>
            <person name="Daigneault M."/>
            <person name="Haas B."/>
            <person name="Nusbaum C."/>
            <person name="Birren B."/>
        </authorList>
    </citation>
    <scope>NUCLEOTIDE SEQUENCE [LARGE SCALE GENOMIC DNA]</scope>
    <source>
        <strain evidence="7 8">3_1_6</strain>
    </source>
</reference>
<keyword evidence="3 5" id="KW-0819">tRNA processing</keyword>
<evidence type="ECO:0000256" key="4">
    <source>
        <dbReference type="ARBA" id="ARBA00023235"/>
    </source>
</evidence>
<dbReference type="GO" id="GO:0003723">
    <property type="term" value="F:RNA binding"/>
    <property type="evidence" value="ECO:0007669"/>
    <property type="project" value="InterPro"/>
</dbReference>
<evidence type="ECO:0000313" key="7">
    <source>
        <dbReference type="EMBL" id="EFV42652.1"/>
    </source>
</evidence>
<organism evidence="7 8">
    <name type="scientific">Bilophila wadsworthia (strain 3_1_6)</name>
    <dbReference type="NCBI Taxonomy" id="563192"/>
    <lineage>
        <taxon>Bacteria</taxon>
        <taxon>Pseudomonadati</taxon>
        <taxon>Thermodesulfobacteriota</taxon>
        <taxon>Desulfovibrionia</taxon>
        <taxon>Desulfovibrionales</taxon>
        <taxon>Desulfovibrionaceae</taxon>
        <taxon>Bilophila</taxon>
    </lineage>
</organism>
<dbReference type="InterPro" id="IPR002501">
    <property type="entry name" value="PsdUridine_synth_N"/>
</dbReference>
<comment type="caution">
    <text evidence="7">The sequence shown here is derived from an EMBL/GenBank/DDBJ whole genome shotgun (WGS) entry which is preliminary data.</text>
</comment>
<keyword evidence="4 5" id="KW-0413">Isomerase</keyword>
<comment type="function">
    <text evidence="5">Responsible for synthesis of pseudouridine from uracil-55 in the psi GC loop of transfer RNAs.</text>
</comment>
<reference evidence="7 8" key="2">
    <citation type="submission" date="2013-04" db="EMBL/GenBank/DDBJ databases">
        <title>The Genome Sequence of Bilophila wadsworthia 3_1_6.</title>
        <authorList>
            <consortium name="The Broad Institute Genomics Platform"/>
            <person name="Earl A."/>
            <person name="Ward D."/>
            <person name="Feldgarden M."/>
            <person name="Gevers D."/>
            <person name="Sibley C."/>
            <person name="Strauss J."/>
            <person name="Allen-Vercoe E."/>
            <person name="Walker B."/>
            <person name="Young S."/>
            <person name="Zeng Q."/>
            <person name="Gargeya S."/>
            <person name="Fitzgerald M."/>
            <person name="Haas B."/>
            <person name="Abouelleil A."/>
            <person name="Allen A.W."/>
            <person name="Alvarado L."/>
            <person name="Arachchi H.M."/>
            <person name="Berlin A.M."/>
            <person name="Chapman S.B."/>
            <person name="Gainer-Dewar J."/>
            <person name="Goldberg J."/>
            <person name="Griggs A."/>
            <person name="Gujja S."/>
            <person name="Hansen M."/>
            <person name="Howarth C."/>
            <person name="Imamovic A."/>
            <person name="Ireland A."/>
            <person name="Larimer J."/>
            <person name="McCowan C."/>
            <person name="Murphy C."/>
            <person name="Pearson M."/>
            <person name="Poon T.W."/>
            <person name="Priest M."/>
            <person name="Roberts A."/>
            <person name="Saif S."/>
            <person name="Shea T."/>
            <person name="Sisk P."/>
            <person name="Sykes S."/>
            <person name="Wortman J."/>
            <person name="Nusbaum C."/>
            <person name="Birren B."/>
        </authorList>
    </citation>
    <scope>NUCLEOTIDE SEQUENCE [LARGE SCALE GENOMIC DNA]</scope>
    <source>
        <strain evidence="7 8">3_1_6</strain>
    </source>
</reference>